<dbReference type="RefSeq" id="WP_265048670.1">
    <property type="nucleotide sequence ID" value="NZ_CP100390.1"/>
</dbReference>
<keyword evidence="2" id="KW-1185">Reference proteome</keyword>
<organism evidence="1 2">
    <name type="scientific">Alkalimarinus alittae</name>
    <dbReference type="NCBI Taxonomy" id="2961619"/>
    <lineage>
        <taxon>Bacteria</taxon>
        <taxon>Pseudomonadati</taxon>
        <taxon>Pseudomonadota</taxon>
        <taxon>Gammaproteobacteria</taxon>
        <taxon>Alteromonadales</taxon>
        <taxon>Alteromonadaceae</taxon>
        <taxon>Alkalimarinus</taxon>
    </lineage>
</organism>
<evidence type="ECO:0000313" key="2">
    <source>
        <dbReference type="Proteomes" id="UP001163739"/>
    </source>
</evidence>
<proteinExistence type="predicted"/>
<evidence type="ECO:0000313" key="1">
    <source>
        <dbReference type="EMBL" id="UZE97190.1"/>
    </source>
</evidence>
<dbReference type="EMBL" id="CP100390">
    <property type="protein sequence ID" value="UZE97190.1"/>
    <property type="molecule type" value="Genomic_DNA"/>
</dbReference>
<gene>
    <name evidence="1" type="ORF">NKI27_05430</name>
</gene>
<accession>A0ABY6N503</accession>
<name>A0ABY6N503_9ALTE</name>
<dbReference type="Proteomes" id="UP001163739">
    <property type="component" value="Chromosome"/>
</dbReference>
<sequence length="46" mass="5065">MSHIFSYNAALMGRHCGGIFGVKWREATYTKKAAVVTVQANLLADH</sequence>
<reference evidence="1" key="1">
    <citation type="submission" date="2022-06" db="EMBL/GenBank/DDBJ databases">
        <title>Alkalimarinus sp. nov., isolated from gut of a Alitta virens.</title>
        <authorList>
            <person name="Yang A.I."/>
            <person name="Shin N.-R."/>
        </authorList>
    </citation>
    <scope>NUCLEOTIDE SEQUENCE</scope>
    <source>
        <strain evidence="1">A2M4</strain>
    </source>
</reference>
<protein>
    <submittedName>
        <fullName evidence="1">Uncharacterized protein</fullName>
    </submittedName>
</protein>